<organism evidence="1 2">
    <name type="scientific">Phragmitibacter flavus</name>
    <dbReference type="NCBI Taxonomy" id="2576071"/>
    <lineage>
        <taxon>Bacteria</taxon>
        <taxon>Pseudomonadati</taxon>
        <taxon>Verrucomicrobiota</taxon>
        <taxon>Verrucomicrobiia</taxon>
        <taxon>Verrucomicrobiales</taxon>
        <taxon>Verrucomicrobiaceae</taxon>
        <taxon>Phragmitibacter</taxon>
    </lineage>
</organism>
<gene>
    <name evidence="1" type="ORF">FEM03_05355</name>
</gene>
<proteinExistence type="predicted"/>
<sequence length="319" mass="35422">MKDKSNYEKVILTIVALAALGGSGWMIYKSLDFGSTVQTEKVVPKKDFGEIPIEQVQSAIASAVTPTKPWIAPVRREKPVPLNKSVLLVLKEDQLFDLFLEEPQIRPPLTNSFLRENGLPYQHPNVADLDSDNDGFTNLEEFEGKTSPVDASKHPPITNKLFMVNRLAKDYRVILKSSSSPYQIATPDDLKRKNWFAGGPGESFGSDNRFTVVKLERKVVPDPKIGERDVSELTVKDNVRNNEVVLVKDVENNIADYSAELEFRLKVISNLTVPKDGLFRIPGFDATTYKLIEVNEDDAKIAPVNAAGELGAAIEIKKG</sequence>
<dbReference type="AlphaFoldDB" id="A0A5R8KH10"/>
<reference evidence="1 2" key="1">
    <citation type="submission" date="2019-05" db="EMBL/GenBank/DDBJ databases">
        <title>Verrucobacter flavum gen. nov., sp. nov. a new member of the family Verrucomicrobiaceae.</title>
        <authorList>
            <person name="Szuroczki S."/>
            <person name="Abbaszade G."/>
            <person name="Szabo A."/>
            <person name="Felfoldi T."/>
            <person name="Schumann P."/>
            <person name="Boka K."/>
            <person name="Keki Z."/>
            <person name="Toumi M."/>
            <person name="Toth E."/>
        </authorList>
    </citation>
    <scope>NUCLEOTIDE SEQUENCE [LARGE SCALE GENOMIC DNA]</scope>
    <source>
        <strain evidence="1 2">MG-N-17</strain>
    </source>
</reference>
<protein>
    <submittedName>
        <fullName evidence="1">Uncharacterized protein</fullName>
    </submittedName>
</protein>
<keyword evidence="2" id="KW-1185">Reference proteome</keyword>
<dbReference type="InterPro" id="IPR049974">
    <property type="entry name" value="Amuc_1099-like"/>
</dbReference>
<dbReference type="EMBL" id="VAUV01000004">
    <property type="protein sequence ID" value="TLD71572.1"/>
    <property type="molecule type" value="Genomic_DNA"/>
</dbReference>
<dbReference type="OrthoDB" id="194897at2"/>
<dbReference type="Proteomes" id="UP000306196">
    <property type="component" value="Unassembled WGS sequence"/>
</dbReference>
<evidence type="ECO:0000313" key="1">
    <source>
        <dbReference type="EMBL" id="TLD71572.1"/>
    </source>
</evidence>
<dbReference type="RefSeq" id="WP_138085168.1">
    <property type="nucleotide sequence ID" value="NZ_VAUV01000004.1"/>
</dbReference>
<comment type="caution">
    <text evidence="1">The sequence shown here is derived from an EMBL/GenBank/DDBJ whole genome shotgun (WGS) entry which is preliminary data.</text>
</comment>
<dbReference type="NCBIfam" id="NF042425">
    <property type="entry name" value="Amuc_1099_fam"/>
    <property type="match status" value="1"/>
</dbReference>
<evidence type="ECO:0000313" key="2">
    <source>
        <dbReference type="Proteomes" id="UP000306196"/>
    </source>
</evidence>
<accession>A0A5R8KH10</accession>
<name>A0A5R8KH10_9BACT</name>